<dbReference type="KEGG" id="rbc:BN938_0660"/>
<evidence type="ECO:0000313" key="2">
    <source>
        <dbReference type="Proteomes" id="UP000027616"/>
    </source>
</evidence>
<organism evidence="1 2">
    <name type="scientific">Mucinivorans hirudinis</name>
    <dbReference type="NCBI Taxonomy" id="1433126"/>
    <lineage>
        <taxon>Bacteria</taxon>
        <taxon>Pseudomonadati</taxon>
        <taxon>Bacteroidota</taxon>
        <taxon>Bacteroidia</taxon>
        <taxon>Bacteroidales</taxon>
        <taxon>Rikenellaceae</taxon>
        <taxon>Mucinivorans</taxon>
    </lineage>
</organism>
<dbReference type="EMBL" id="HG934468">
    <property type="protein sequence ID" value="CDN30765.1"/>
    <property type="molecule type" value="Genomic_DNA"/>
</dbReference>
<dbReference type="HOGENOM" id="CLU_3330304_0_0_10"/>
<proteinExistence type="predicted"/>
<sequence length="38" mass="4010">MFYPNTSHLVLGLLTCSNTAKVEGDISGVDVAQKETVA</sequence>
<name>A0A060R6S3_9BACT</name>
<gene>
    <name evidence="1" type="ORF">BN938_0660</name>
</gene>
<reference evidence="1 2" key="1">
    <citation type="journal article" date="2015" name="Genome Announc.">
        <title>Complete Genome Sequence of the Novel Leech Symbiont Mucinivorans hirudinis M3T.</title>
        <authorList>
            <person name="Nelson M.C."/>
            <person name="Bomar L."/>
            <person name="Graf J."/>
        </authorList>
    </citation>
    <scope>NUCLEOTIDE SEQUENCE [LARGE SCALE GENOMIC DNA]</scope>
    <source>
        <strain evidence="2">M3</strain>
    </source>
</reference>
<accession>A0A060R6S3</accession>
<dbReference type="AlphaFoldDB" id="A0A060R6S3"/>
<protein>
    <submittedName>
        <fullName evidence="1">Uncharacterized protein</fullName>
    </submittedName>
</protein>
<dbReference type="Proteomes" id="UP000027616">
    <property type="component" value="Chromosome I"/>
</dbReference>
<keyword evidence="2" id="KW-1185">Reference proteome</keyword>
<evidence type="ECO:0000313" key="1">
    <source>
        <dbReference type="EMBL" id="CDN30765.1"/>
    </source>
</evidence>